<evidence type="ECO:0000313" key="1">
    <source>
        <dbReference type="EMBL" id="EWS79424.1"/>
    </source>
</evidence>
<comment type="caution">
    <text evidence="1">The sequence shown here is derived from an EMBL/GenBank/DDBJ whole genome shotgun (WGS) entry which is preliminary data.</text>
</comment>
<dbReference type="AlphaFoldDB" id="Z9JML5"/>
<proteinExistence type="predicted"/>
<evidence type="ECO:0000313" key="2">
    <source>
        <dbReference type="Proteomes" id="UP000020406"/>
    </source>
</evidence>
<dbReference type="EMBL" id="JDSQ01000001">
    <property type="protein sequence ID" value="EWS79424.1"/>
    <property type="molecule type" value="Genomic_DNA"/>
</dbReference>
<protein>
    <submittedName>
        <fullName evidence="1">Uncharacterized protein</fullName>
    </submittedName>
</protein>
<sequence length="48" mass="5420">MKYQPQRADGTWNQACLFRCLSIDACGVVLQVRRLNQQNTTLVKSHAG</sequence>
<organism evidence="1 2">
    <name type="scientific">Xylella taiwanensis</name>
    <dbReference type="NCBI Taxonomy" id="1444770"/>
    <lineage>
        <taxon>Bacteria</taxon>
        <taxon>Pseudomonadati</taxon>
        <taxon>Pseudomonadota</taxon>
        <taxon>Gammaproteobacteria</taxon>
        <taxon>Lysobacterales</taxon>
        <taxon>Lysobacteraceae</taxon>
        <taxon>Xylella</taxon>
    </lineage>
</organism>
<name>Z9JML5_9GAMM</name>
<dbReference type="PATRIC" id="fig|1444770.3.peg.20"/>
<reference evidence="1 2" key="1">
    <citation type="journal article" date="2014" name="Genome Announc.">
        <title>Draft Genome Sequence of Xylella fastidiosa Pear Leaf Scorch Strain in Taiwan.</title>
        <authorList>
            <person name="Su C.C."/>
            <person name="Deng W.L."/>
            <person name="Jan F.J."/>
            <person name="Chang C.J."/>
            <person name="Huang H."/>
            <person name="Chen J."/>
        </authorList>
    </citation>
    <scope>NUCLEOTIDE SEQUENCE [LARGE SCALE GENOMIC DNA]</scope>
    <source>
        <strain evidence="1 2">PLS229</strain>
    </source>
</reference>
<accession>Z9JML5</accession>
<gene>
    <name evidence="1" type="ORF">AF72_00070</name>
</gene>
<dbReference type="Proteomes" id="UP000020406">
    <property type="component" value="Unassembled WGS sequence"/>
</dbReference>